<keyword evidence="2" id="KW-1185">Reference proteome</keyword>
<protein>
    <submittedName>
        <fullName evidence="1">Uncharacterized protein</fullName>
    </submittedName>
</protein>
<proteinExistence type="predicted"/>
<sequence length="474" mass="51749">MTIALSHACTNPFLSSSSGTRFRFKPRSSTQLSPTAPPLQPTSLPKTGVIVIGAGLAGLAAATHLNSKNIPFLLLEASDSVGGRVRTDIVDGFRLDRGFQIFITAYPEAQRVLNYQALDLQKFYSGARVFYDGQFHTVADPLLHFWDSVKSLTNPIGSFTDKLLIGSTRIRVLTKSDEEIFTAEEIPTIELLKKIGFSDSIVGRFFRPFFGGIFFDKELETTSRLFDFIFKCLALGDNTLPAKGIAAIPEQLAARLPYDSILLNSRAVSIGFDETETPSVKLQNGEIFTSELGVIVAVEEPEAVNLLAGRNGPVQKKPCRSTVCLYFTADPDQIPVRDPILFLNGSGKGIVNNMFFATNVAPSYGPPDKALISISLIGLHGDVSDDDLAAKVAQELSGWFGDKMVRKWKHLRTYRVGFAQPNQSPPTDLKKNPKVDSGLYVCGDYLTSATFDGALVSGRRAAEALLRDRLSTRA</sequence>
<accession>A0ACB9KP09</accession>
<comment type="caution">
    <text evidence="1">The sequence shown here is derived from an EMBL/GenBank/DDBJ whole genome shotgun (WGS) entry which is preliminary data.</text>
</comment>
<gene>
    <name evidence="1" type="ORF">L6164_032556</name>
</gene>
<dbReference type="EMBL" id="CM039438">
    <property type="protein sequence ID" value="KAI4299062.1"/>
    <property type="molecule type" value="Genomic_DNA"/>
</dbReference>
<dbReference type="Proteomes" id="UP000828941">
    <property type="component" value="Chromosome 13"/>
</dbReference>
<evidence type="ECO:0000313" key="2">
    <source>
        <dbReference type="Proteomes" id="UP000828941"/>
    </source>
</evidence>
<reference evidence="1 2" key="1">
    <citation type="journal article" date="2022" name="DNA Res.">
        <title>Chromosomal-level genome assembly of the orchid tree Bauhinia variegata (Leguminosae; Cercidoideae) supports the allotetraploid origin hypothesis of Bauhinia.</title>
        <authorList>
            <person name="Zhong Y."/>
            <person name="Chen Y."/>
            <person name="Zheng D."/>
            <person name="Pang J."/>
            <person name="Liu Y."/>
            <person name="Luo S."/>
            <person name="Meng S."/>
            <person name="Qian L."/>
            <person name="Wei D."/>
            <person name="Dai S."/>
            <person name="Zhou R."/>
        </authorList>
    </citation>
    <scope>NUCLEOTIDE SEQUENCE [LARGE SCALE GENOMIC DNA]</scope>
    <source>
        <strain evidence="1">BV-YZ2020</strain>
    </source>
</reference>
<evidence type="ECO:0000313" key="1">
    <source>
        <dbReference type="EMBL" id="KAI4299062.1"/>
    </source>
</evidence>
<organism evidence="1 2">
    <name type="scientific">Bauhinia variegata</name>
    <name type="common">Purple orchid tree</name>
    <name type="synonym">Phanera variegata</name>
    <dbReference type="NCBI Taxonomy" id="167791"/>
    <lineage>
        <taxon>Eukaryota</taxon>
        <taxon>Viridiplantae</taxon>
        <taxon>Streptophyta</taxon>
        <taxon>Embryophyta</taxon>
        <taxon>Tracheophyta</taxon>
        <taxon>Spermatophyta</taxon>
        <taxon>Magnoliopsida</taxon>
        <taxon>eudicotyledons</taxon>
        <taxon>Gunneridae</taxon>
        <taxon>Pentapetalae</taxon>
        <taxon>rosids</taxon>
        <taxon>fabids</taxon>
        <taxon>Fabales</taxon>
        <taxon>Fabaceae</taxon>
        <taxon>Cercidoideae</taxon>
        <taxon>Cercideae</taxon>
        <taxon>Bauhiniinae</taxon>
        <taxon>Bauhinia</taxon>
    </lineage>
</organism>
<name>A0ACB9KP09_BAUVA</name>